<dbReference type="Gene3D" id="3.40.50.1580">
    <property type="entry name" value="Nucleoside phosphorylase domain"/>
    <property type="match status" value="1"/>
</dbReference>
<keyword evidence="2" id="KW-1185">Reference proteome</keyword>
<evidence type="ECO:0000313" key="2">
    <source>
        <dbReference type="Proteomes" id="UP000326565"/>
    </source>
</evidence>
<dbReference type="Proteomes" id="UP000326565">
    <property type="component" value="Unassembled WGS sequence"/>
</dbReference>
<dbReference type="EMBL" id="ML732155">
    <property type="protein sequence ID" value="KAB8078795.1"/>
    <property type="molecule type" value="Genomic_DNA"/>
</dbReference>
<dbReference type="GO" id="GO:0003824">
    <property type="term" value="F:catalytic activity"/>
    <property type="evidence" value="ECO:0007669"/>
    <property type="project" value="InterPro"/>
</dbReference>
<dbReference type="InterPro" id="IPR053137">
    <property type="entry name" value="NLR-like"/>
</dbReference>
<reference evidence="1 2" key="1">
    <citation type="submission" date="2019-04" db="EMBL/GenBank/DDBJ databases">
        <title>Friends and foes A comparative genomics study of 23 Aspergillus species from section Flavi.</title>
        <authorList>
            <consortium name="DOE Joint Genome Institute"/>
            <person name="Kjaerbolling I."/>
            <person name="Vesth T."/>
            <person name="Frisvad J.C."/>
            <person name="Nybo J.L."/>
            <person name="Theobald S."/>
            <person name="Kildgaard S."/>
            <person name="Isbrandt T."/>
            <person name="Kuo A."/>
            <person name="Sato A."/>
            <person name="Lyhne E.K."/>
            <person name="Kogle M.E."/>
            <person name="Wiebenga A."/>
            <person name="Kun R.S."/>
            <person name="Lubbers R.J."/>
            <person name="Makela M.R."/>
            <person name="Barry K."/>
            <person name="Chovatia M."/>
            <person name="Clum A."/>
            <person name="Daum C."/>
            <person name="Haridas S."/>
            <person name="He G."/>
            <person name="LaButti K."/>
            <person name="Lipzen A."/>
            <person name="Mondo S."/>
            <person name="Riley R."/>
            <person name="Salamov A."/>
            <person name="Simmons B.A."/>
            <person name="Magnuson J.K."/>
            <person name="Henrissat B."/>
            <person name="Mortensen U.H."/>
            <person name="Larsen T.O."/>
            <person name="Devries R.P."/>
            <person name="Grigoriev I.V."/>
            <person name="Machida M."/>
            <person name="Baker S.E."/>
            <person name="Andersen M.R."/>
        </authorList>
    </citation>
    <scope>NUCLEOTIDE SEQUENCE [LARGE SCALE GENOMIC DNA]</scope>
    <source>
        <strain evidence="1 2">CBS 151.66</strain>
    </source>
</reference>
<dbReference type="OrthoDB" id="1577640at2759"/>
<protein>
    <submittedName>
        <fullName evidence="1">Nucleoside phosphorylase domain-containing protein</fullName>
    </submittedName>
</protein>
<dbReference type="PANTHER" id="PTHR46082">
    <property type="entry name" value="ATP/GTP-BINDING PROTEIN-RELATED"/>
    <property type="match status" value="1"/>
</dbReference>
<sequence length="194" mass="21782">MNPFLNRRLTTNIYTLGRLPSGACGSTSATTVLSRSYQPFRVEIRLGDVVVSVSSGTSGGVIQYDYGKTINNGCLAIISFTLQNYQGLREQFSRPDKDWHFNSAYDHPSRYPDCSRCDESQLVDREPRGTTESYIHYGLIASGNQVMKNAKTWDSIARELDIICFEMEAAGLMNQLPCLVIRGICDYCDTHKQK</sequence>
<evidence type="ECO:0000313" key="1">
    <source>
        <dbReference type="EMBL" id="KAB8078795.1"/>
    </source>
</evidence>
<dbReference type="AlphaFoldDB" id="A0A5N5XF43"/>
<dbReference type="GO" id="GO:0009116">
    <property type="term" value="P:nucleoside metabolic process"/>
    <property type="evidence" value="ECO:0007669"/>
    <property type="project" value="InterPro"/>
</dbReference>
<accession>A0A5N5XF43</accession>
<dbReference type="SUPFAM" id="SSF53167">
    <property type="entry name" value="Purine and uridine phosphorylases"/>
    <property type="match status" value="1"/>
</dbReference>
<proteinExistence type="predicted"/>
<dbReference type="InterPro" id="IPR035994">
    <property type="entry name" value="Nucleoside_phosphorylase_sf"/>
</dbReference>
<name>A0A5N5XF43_9EURO</name>
<gene>
    <name evidence="1" type="ORF">BDV29DRAFT_201562</name>
</gene>
<organism evidence="1 2">
    <name type="scientific">Aspergillus leporis</name>
    <dbReference type="NCBI Taxonomy" id="41062"/>
    <lineage>
        <taxon>Eukaryota</taxon>
        <taxon>Fungi</taxon>
        <taxon>Dikarya</taxon>
        <taxon>Ascomycota</taxon>
        <taxon>Pezizomycotina</taxon>
        <taxon>Eurotiomycetes</taxon>
        <taxon>Eurotiomycetidae</taxon>
        <taxon>Eurotiales</taxon>
        <taxon>Aspergillaceae</taxon>
        <taxon>Aspergillus</taxon>
        <taxon>Aspergillus subgen. Circumdati</taxon>
    </lineage>
</organism>
<dbReference type="PANTHER" id="PTHR46082:SF11">
    <property type="entry name" value="AAA+ ATPASE DOMAIN-CONTAINING PROTEIN-RELATED"/>
    <property type="match status" value="1"/>
</dbReference>